<protein>
    <submittedName>
        <fullName evidence="2">Uncharacterized protein</fullName>
    </submittedName>
</protein>
<reference evidence="2 3" key="1">
    <citation type="journal article" date="2015" name="Genome Announc.">
        <title>Whole-Genome Sequence of Leptospira interrogans Serovar Hardjo Subtype Hardjoprajitno Strain Norma, Isolated from Cattle in a Leptospirosis Outbreak in Brazil.</title>
        <authorList>
            <person name="Cosate M.R."/>
            <person name="Soares S.C."/>
            <person name="Mendes T.A."/>
            <person name="Raittz R.T."/>
            <person name="Moreira E.C."/>
            <person name="Leite R."/>
            <person name="Fernandes G.R."/>
            <person name="Haddad J.P."/>
            <person name="Ortega J.M."/>
        </authorList>
    </citation>
    <scope>NUCLEOTIDE SEQUENCE [LARGE SCALE GENOMIC DNA]</scope>
    <source>
        <strain evidence="2 3">Norma</strain>
    </source>
</reference>
<name>A0A0M3TMG0_LEPIR</name>
<dbReference type="PATRIC" id="fig|1279460.3.peg.3690"/>
<dbReference type="EMBL" id="CP012603">
    <property type="protein sequence ID" value="ALE40771.1"/>
    <property type="molecule type" value="Genomic_DNA"/>
</dbReference>
<keyword evidence="1" id="KW-1133">Transmembrane helix</keyword>
<evidence type="ECO:0000256" key="1">
    <source>
        <dbReference type="SAM" id="Phobius"/>
    </source>
</evidence>
<evidence type="ECO:0000313" key="3">
    <source>
        <dbReference type="Proteomes" id="UP000056502"/>
    </source>
</evidence>
<dbReference type="RefSeq" id="WP_002188577.1">
    <property type="nucleotide sequence ID" value="NZ_CP012603.1"/>
</dbReference>
<evidence type="ECO:0000313" key="2">
    <source>
        <dbReference type="EMBL" id="ALE40771.1"/>
    </source>
</evidence>
<sequence length="272" mass="31748">MNWQNIKESANTIKDTIWESVNTIKDTIWEAALRAVEKINQGYLWLFRTASEDGVSRKTLFLTYSWIGVVLFFTSFILSGSSPFITLVPFSLYELGNRDHRTEITIYVSDGERQVFPVRRKVLLEDEEFRHKTMILIGEISESSYFDKTLEGGKGEHYKNLKRLPEIQYAVKAIWKNGGTLILDFRKSTLQEILSGMKFRIDYTYARRMNDDEKQKEIARKKMALLDSTFLALEKTVFENFQDIQSVEYRLDGLSENISGMEYSLDLSHKRN</sequence>
<organism evidence="2">
    <name type="scientific">Leptospira interrogans serovar Hardjo str. Norma</name>
    <dbReference type="NCBI Taxonomy" id="1279460"/>
    <lineage>
        <taxon>Bacteria</taxon>
        <taxon>Pseudomonadati</taxon>
        <taxon>Spirochaetota</taxon>
        <taxon>Spirochaetia</taxon>
        <taxon>Leptospirales</taxon>
        <taxon>Leptospiraceae</taxon>
        <taxon>Leptospira</taxon>
    </lineage>
</organism>
<dbReference type="Proteomes" id="UP000056502">
    <property type="component" value="Chromosome I"/>
</dbReference>
<gene>
    <name evidence="2" type="ORF">G436_3623</name>
</gene>
<dbReference type="AlphaFoldDB" id="A0A0M3TMG0"/>
<feature type="transmembrane region" description="Helical" evidence="1">
    <location>
        <begin position="66"/>
        <end position="93"/>
    </location>
</feature>
<accession>A0A0M3TMG0</accession>
<keyword evidence="1" id="KW-0812">Transmembrane</keyword>
<proteinExistence type="predicted"/>
<keyword evidence="1" id="KW-0472">Membrane</keyword>
<dbReference type="NCBIfam" id="NF047612">
    <property type="entry name" value="LIC_10740_fam"/>
    <property type="match status" value="1"/>
</dbReference>